<reference evidence="2 3" key="1">
    <citation type="journal article" date="2024" name="G3 (Bethesda)">
        <title>Genome assembly of Hibiscus sabdariffa L. provides insights into metabolisms of medicinal natural products.</title>
        <authorList>
            <person name="Kim T."/>
        </authorList>
    </citation>
    <scope>NUCLEOTIDE SEQUENCE [LARGE SCALE GENOMIC DNA]</scope>
    <source>
        <strain evidence="2">TK-2024</strain>
        <tissue evidence="2">Old leaves</tissue>
    </source>
</reference>
<dbReference type="EMBL" id="JBBPBN010000066">
    <property type="protein sequence ID" value="KAK8985950.1"/>
    <property type="molecule type" value="Genomic_DNA"/>
</dbReference>
<accession>A0ABR2PCR7</accession>
<protein>
    <recommendedName>
        <fullName evidence="1">Reverse transcriptase zinc-binding domain-containing protein</fullName>
    </recommendedName>
</protein>
<dbReference type="Proteomes" id="UP001396334">
    <property type="component" value="Unassembled WGS sequence"/>
</dbReference>
<comment type="caution">
    <text evidence="2">The sequence shown here is derived from an EMBL/GenBank/DDBJ whole genome shotgun (WGS) entry which is preliminary data.</text>
</comment>
<evidence type="ECO:0000313" key="2">
    <source>
        <dbReference type="EMBL" id="KAK8985950.1"/>
    </source>
</evidence>
<feature type="domain" description="Reverse transcriptase zinc-binding" evidence="1">
    <location>
        <begin position="9"/>
        <end position="68"/>
    </location>
</feature>
<dbReference type="InterPro" id="IPR026960">
    <property type="entry name" value="RVT-Znf"/>
</dbReference>
<evidence type="ECO:0000259" key="1">
    <source>
        <dbReference type="Pfam" id="PF13966"/>
    </source>
</evidence>
<name>A0ABR2PCR7_9ROSI</name>
<proteinExistence type="predicted"/>
<evidence type="ECO:0000313" key="3">
    <source>
        <dbReference type="Proteomes" id="UP001396334"/>
    </source>
</evidence>
<gene>
    <name evidence="2" type="ORF">V6N11_037669</name>
</gene>
<keyword evidence="3" id="KW-1185">Reference proteome</keyword>
<dbReference type="Pfam" id="PF13966">
    <property type="entry name" value="zf-RVT"/>
    <property type="match status" value="1"/>
</dbReference>
<sequence length="130" mass="15808">MDTEGLPTDGIWKRVWSLRVPQRIRTFLWITLQQRHLTNAERFRRHLATSAMCPICYLDVEDLDHILRRQPLHSTFTNCWNCRFAILCWLLWKDRRNSIFNPDNMQQEEILARGHRLFEECRFAFVDTPY</sequence>
<organism evidence="2 3">
    <name type="scientific">Hibiscus sabdariffa</name>
    <name type="common">roselle</name>
    <dbReference type="NCBI Taxonomy" id="183260"/>
    <lineage>
        <taxon>Eukaryota</taxon>
        <taxon>Viridiplantae</taxon>
        <taxon>Streptophyta</taxon>
        <taxon>Embryophyta</taxon>
        <taxon>Tracheophyta</taxon>
        <taxon>Spermatophyta</taxon>
        <taxon>Magnoliopsida</taxon>
        <taxon>eudicotyledons</taxon>
        <taxon>Gunneridae</taxon>
        <taxon>Pentapetalae</taxon>
        <taxon>rosids</taxon>
        <taxon>malvids</taxon>
        <taxon>Malvales</taxon>
        <taxon>Malvaceae</taxon>
        <taxon>Malvoideae</taxon>
        <taxon>Hibiscus</taxon>
    </lineage>
</organism>